<keyword evidence="2" id="KW-1185">Reference proteome</keyword>
<evidence type="ECO:0000313" key="2">
    <source>
        <dbReference type="Proteomes" id="UP001598448"/>
    </source>
</evidence>
<sequence length="41" mass="4163">MSTRAVLVAALITGLILGIAGTRAEHSASPRETGSLQEAGR</sequence>
<protein>
    <submittedName>
        <fullName evidence="1">Uncharacterized protein</fullName>
    </submittedName>
</protein>
<dbReference type="EMBL" id="JBHXIJ010000153">
    <property type="protein sequence ID" value="MFD5101333.1"/>
    <property type="molecule type" value="Genomic_DNA"/>
</dbReference>
<dbReference type="RefSeq" id="WP_386716532.1">
    <property type="nucleotide sequence ID" value="NZ_JBHXIJ010000153.1"/>
</dbReference>
<comment type="caution">
    <text evidence="1">The sequence shown here is derived from an EMBL/GenBank/DDBJ whole genome shotgun (WGS) entry which is preliminary data.</text>
</comment>
<gene>
    <name evidence="1" type="ORF">ACFWJN_20575</name>
</gene>
<reference evidence="1 2" key="1">
    <citation type="submission" date="2024-09" db="EMBL/GenBank/DDBJ databases">
        <title>The Natural Products Discovery Center: Release of the First 8490 Sequenced Strains for Exploring Actinobacteria Biosynthetic Diversity.</title>
        <authorList>
            <person name="Kalkreuter E."/>
            <person name="Kautsar S.A."/>
            <person name="Yang D."/>
            <person name="Bader C.D."/>
            <person name="Teijaro C.N."/>
            <person name="Fluegel L."/>
            <person name="Davis C.M."/>
            <person name="Simpson J.R."/>
            <person name="Lauterbach L."/>
            <person name="Steele A.D."/>
            <person name="Gui C."/>
            <person name="Meng S."/>
            <person name="Li G."/>
            <person name="Viehrig K."/>
            <person name="Ye F."/>
            <person name="Su P."/>
            <person name="Kiefer A.F."/>
            <person name="Nichols A."/>
            <person name="Cepeda A.J."/>
            <person name="Yan W."/>
            <person name="Fan B."/>
            <person name="Jiang Y."/>
            <person name="Adhikari A."/>
            <person name="Zheng C.-J."/>
            <person name="Schuster L."/>
            <person name="Cowan T.M."/>
            <person name="Smanski M.J."/>
            <person name="Chevrette M.G."/>
            <person name="De Carvalho L.P.S."/>
            <person name="Shen B."/>
        </authorList>
    </citation>
    <scope>NUCLEOTIDE SEQUENCE [LARGE SCALE GENOMIC DNA]</scope>
    <source>
        <strain evidence="1 2">NPDC058348</strain>
    </source>
</reference>
<name>A0ABW6FNQ0_9ACTN</name>
<accession>A0ABW6FNQ0</accession>
<dbReference type="Proteomes" id="UP001598448">
    <property type="component" value="Unassembled WGS sequence"/>
</dbReference>
<evidence type="ECO:0000313" key="1">
    <source>
        <dbReference type="EMBL" id="MFD5101333.1"/>
    </source>
</evidence>
<proteinExistence type="predicted"/>
<organism evidence="1 2">
    <name type="scientific">Streptomyces albidochromogenes</name>
    <dbReference type="NCBI Taxonomy" id="329524"/>
    <lineage>
        <taxon>Bacteria</taxon>
        <taxon>Bacillati</taxon>
        <taxon>Actinomycetota</taxon>
        <taxon>Actinomycetes</taxon>
        <taxon>Kitasatosporales</taxon>
        <taxon>Streptomycetaceae</taxon>
        <taxon>Streptomyces</taxon>
    </lineage>
</organism>